<evidence type="ECO:0000256" key="3">
    <source>
        <dbReference type="SAM" id="SignalP"/>
    </source>
</evidence>
<feature type="compositionally biased region" description="Pro residues" evidence="1">
    <location>
        <begin position="224"/>
        <end position="241"/>
    </location>
</feature>
<evidence type="ECO:0000313" key="4">
    <source>
        <dbReference type="EMBL" id="CAB0019424.1"/>
    </source>
</evidence>
<keyword evidence="2" id="KW-0812">Transmembrane</keyword>
<evidence type="ECO:0000256" key="2">
    <source>
        <dbReference type="SAM" id="Phobius"/>
    </source>
</evidence>
<feature type="compositionally biased region" description="Polar residues" evidence="1">
    <location>
        <begin position="130"/>
        <end position="153"/>
    </location>
</feature>
<feature type="chain" id="PRO_5026331411" evidence="3">
    <location>
        <begin position="20"/>
        <end position="414"/>
    </location>
</feature>
<accession>A0A6H5HVZ8</accession>
<feature type="compositionally biased region" description="Low complexity" evidence="1">
    <location>
        <begin position="170"/>
        <end position="202"/>
    </location>
</feature>
<name>A0A6H5HVZ8_9HEMI</name>
<feature type="compositionally biased region" description="Polar residues" evidence="1">
    <location>
        <begin position="208"/>
        <end position="221"/>
    </location>
</feature>
<feature type="region of interest" description="Disordered" evidence="1">
    <location>
        <begin position="120"/>
        <end position="248"/>
    </location>
</feature>
<gene>
    <name evidence="4" type="ORF">NTEN_LOCUS23136</name>
</gene>
<feature type="signal peptide" evidence="3">
    <location>
        <begin position="1"/>
        <end position="19"/>
    </location>
</feature>
<keyword evidence="3" id="KW-0732">Signal</keyword>
<feature type="region of interest" description="Disordered" evidence="1">
    <location>
        <begin position="51"/>
        <end position="70"/>
    </location>
</feature>
<reference evidence="4 5" key="1">
    <citation type="submission" date="2020-02" db="EMBL/GenBank/DDBJ databases">
        <authorList>
            <person name="Ferguson B K."/>
        </authorList>
    </citation>
    <scope>NUCLEOTIDE SEQUENCE [LARGE SCALE GENOMIC DNA]</scope>
</reference>
<protein>
    <submittedName>
        <fullName evidence="4">Uncharacterized protein</fullName>
    </submittedName>
</protein>
<feature type="transmembrane region" description="Helical" evidence="2">
    <location>
        <begin position="387"/>
        <end position="405"/>
    </location>
</feature>
<keyword evidence="2" id="KW-1133">Transmembrane helix</keyword>
<keyword evidence="2" id="KW-0472">Membrane</keyword>
<feature type="non-terminal residue" evidence="4">
    <location>
        <position position="414"/>
    </location>
</feature>
<organism evidence="4 5">
    <name type="scientific">Nesidiocoris tenuis</name>
    <dbReference type="NCBI Taxonomy" id="355587"/>
    <lineage>
        <taxon>Eukaryota</taxon>
        <taxon>Metazoa</taxon>
        <taxon>Ecdysozoa</taxon>
        <taxon>Arthropoda</taxon>
        <taxon>Hexapoda</taxon>
        <taxon>Insecta</taxon>
        <taxon>Pterygota</taxon>
        <taxon>Neoptera</taxon>
        <taxon>Paraneoptera</taxon>
        <taxon>Hemiptera</taxon>
        <taxon>Heteroptera</taxon>
        <taxon>Panheteroptera</taxon>
        <taxon>Cimicomorpha</taxon>
        <taxon>Miridae</taxon>
        <taxon>Dicyphina</taxon>
        <taxon>Nesidiocoris</taxon>
    </lineage>
</organism>
<feature type="compositionally biased region" description="Gly residues" evidence="1">
    <location>
        <begin position="156"/>
        <end position="169"/>
    </location>
</feature>
<dbReference type="EMBL" id="CADCXU010033954">
    <property type="protein sequence ID" value="CAB0019424.1"/>
    <property type="molecule type" value="Genomic_DNA"/>
</dbReference>
<dbReference type="OrthoDB" id="10066259at2759"/>
<proteinExistence type="predicted"/>
<dbReference type="AlphaFoldDB" id="A0A6H5HVZ8"/>
<sequence length="414" mass="44058">MFWFLGIATQTILTMPINAVSNNQMVNIPMANGQVMTTPLANLVHQYTSGASPTPGNLGPAIPSTLPHLLNGHSQHQQHLLNAYQQQAQAQQAAQQQQVAAAVQQQAAAAAAQHVQQQQAQQQQPIALPSQKSPLSHSPYNSSLQNCSKSPPINMNGGGGGSGGAGLVNGGCAPQSTQPQSQPQPAPSGVAPSGVAPSPSSPICRLAASNNDLTITTTSGGSKYPPPPPQNQQPHPPPPPASHHGSTLDLMDDPKFFFLYLFPSALATQMYCAAQLASQQQSMHRDHYISSPAGLRAGSDTDLVLQQKASPQEHCPNDVQRMHPADHTGQNVGPLRRIDGQQRRQQWPVGNGRGTEEPTAIVNIELQVDLFHSVIVPFINRVPQRTFLVIASCSIAIIGLIFLVIETAAVPQRW</sequence>
<evidence type="ECO:0000313" key="5">
    <source>
        <dbReference type="Proteomes" id="UP000479000"/>
    </source>
</evidence>
<keyword evidence="5" id="KW-1185">Reference proteome</keyword>
<dbReference type="Proteomes" id="UP000479000">
    <property type="component" value="Unassembled WGS sequence"/>
</dbReference>
<feature type="region of interest" description="Disordered" evidence="1">
    <location>
        <begin position="314"/>
        <end position="335"/>
    </location>
</feature>
<evidence type="ECO:0000256" key="1">
    <source>
        <dbReference type="SAM" id="MobiDB-lite"/>
    </source>
</evidence>